<sequence>MAQLEAKMRAHVLEQEKVLAAEIVDRQNKIKVLDGRVSDVDDRARLGILGLQTAVGSVEKKANKAKTQTQPSNHDEMYRLQAQNAEGIREQVARDVAKLDHRLSDVEAKMKQHTHDLDHKLQSAKAEEQEANTIMGDKMQQKIDSVIFSQDRLKKQVDKLQNDVQVRDERKLREQEDSILRRDVERFGTKYSDLNTKMKGVMTVGAY</sequence>
<gene>
    <name evidence="2" type="ORF">GWK47_046085</name>
</gene>
<organism evidence="2 3">
    <name type="scientific">Chionoecetes opilio</name>
    <name type="common">Atlantic snow crab</name>
    <name type="synonym">Cancer opilio</name>
    <dbReference type="NCBI Taxonomy" id="41210"/>
    <lineage>
        <taxon>Eukaryota</taxon>
        <taxon>Metazoa</taxon>
        <taxon>Ecdysozoa</taxon>
        <taxon>Arthropoda</taxon>
        <taxon>Crustacea</taxon>
        <taxon>Multicrustacea</taxon>
        <taxon>Malacostraca</taxon>
        <taxon>Eumalacostraca</taxon>
        <taxon>Eucarida</taxon>
        <taxon>Decapoda</taxon>
        <taxon>Pleocyemata</taxon>
        <taxon>Brachyura</taxon>
        <taxon>Eubrachyura</taxon>
        <taxon>Majoidea</taxon>
        <taxon>Majidae</taxon>
        <taxon>Chionoecetes</taxon>
    </lineage>
</organism>
<accession>A0A8J4Y6L1</accession>
<dbReference type="Proteomes" id="UP000770661">
    <property type="component" value="Unassembled WGS sequence"/>
</dbReference>
<reference evidence="2" key="1">
    <citation type="submission" date="2020-07" db="EMBL/GenBank/DDBJ databases">
        <title>The High-quality genome of the commercially important snow crab, Chionoecetes opilio.</title>
        <authorList>
            <person name="Jeong J.-H."/>
            <person name="Ryu S."/>
        </authorList>
    </citation>
    <scope>NUCLEOTIDE SEQUENCE</scope>
    <source>
        <strain evidence="2">MADBK_172401_WGS</strain>
        <tissue evidence="2">Digestive gland</tissue>
    </source>
</reference>
<dbReference type="AlphaFoldDB" id="A0A8J4Y6L1"/>
<dbReference type="EMBL" id="JACEEZ010010766">
    <property type="protein sequence ID" value="KAG0721632.1"/>
    <property type="molecule type" value="Genomic_DNA"/>
</dbReference>
<keyword evidence="3" id="KW-1185">Reference proteome</keyword>
<feature type="coiled-coil region" evidence="1">
    <location>
        <begin position="89"/>
        <end position="116"/>
    </location>
</feature>
<evidence type="ECO:0000256" key="1">
    <source>
        <dbReference type="SAM" id="Coils"/>
    </source>
</evidence>
<protein>
    <submittedName>
        <fullName evidence="2">Uncharacterized protein</fullName>
    </submittedName>
</protein>
<evidence type="ECO:0000313" key="2">
    <source>
        <dbReference type="EMBL" id="KAG0721632.1"/>
    </source>
</evidence>
<keyword evidence="1" id="KW-0175">Coiled coil</keyword>
<name>A0A8J4Y6L1_CHIOP</name>
<proteinExistence type="predicted"/>
<evidence type="ECO:0000313" key="3">
    <source>
        <dbReference type="Proteomes" id="UP000770661"/>
    </source>
</evidence>
<comment type="caution">
    <text evidence="2">The sequence shown here is derived from an EMBL/GenBank/DDBJ whole genome shotgun (WGS) entry which is preliminary data.</text>
</comment>
<dbReference type="OrthoDB" id="6364988at2759"/>